<name>A0A1X7UK48_AMPQE</name>
<organism evidence="1">
    <name type="scientific">Amphimedon queenslandica</name>
    <name type="common">Sponge</name>
    <dbReference type="NCBI Taxonomy" id="400682"/>
    <lineage>
        <taxon>Eukaryota</taxon>
        <taxon>Metazoa</taxon>
        <taxon>Porifera</taxon>
        <taxon>Demospongiae</taxon>
        <taxon>Heteroscleromorpha</taxon>
        <taxon>Haplosclerida</taxon>
        <taxon>Niphatidae</taxon>
        <taxon>Amphimedon</taxon>
    </lineage>
</organism>
<dbReference type="InParanoid" id="A0A1X7UK48"/>
<dbReference type="EnsemblMetazoa" id="Aqu2.1.28036_001">
    <property type="protein sequence ID" value="Aqu2.1.28036_001"/>
    <property type="gene ID" value="Aqu2.1.28036"/>
</dbReference>
<sequence length="67" mass="7320">MEREDESPSKKSLPFWCLGSANSSVEVSLGVQEDAGSANSSSMSFEADCAKQLETEKVFIDSYQTLH</sequence>
<evidence type="ECO:0000313" key="1">
    <source>
        <dbReference type="EnsemblMetazoa" id="Aqu2.1.28036_001"/>
    </source>
</evidence>
<accession>A0A1X7UK48</accession>
<protein>
    <submittedName>
        <fullName evidence="1">Uncharacterized protein</fullName>
    </submittedName>
</protein>
<dbReference type="AlphaFoldDB" id="A0A1X7UK48"/>
<proteinExistence type="predicted"/>
<reference evidence="1" key="1">
    <citation type="submission" date="2017-05" db="UniProtKB">
        <authorList>
            <consortium name="EnsemblMetazoa"/>
        </authorList>
    </citation>
    <scope>IDENTIFICATION</scope>
</reference>